<feature type="coiled-coil region" evidence="1">
    <location>
        <begin position="49"/>
        <end position="76"/>
    </location>
</feature>
<evidence type="ECO:0000313" key="3">
    <source>
        <dbReference type="Proteomes" id="UP000609064"/>
    </source>
</evidence>
<dbReference type="GO" id="GO:0003677">
    <property type="term" value="F:DNA binding"/>
    <property type="evidence" value="ECO:0007669"/>
    <property type="project" value="InterPro"/>
</dbReference>
<dbReference type="InterPro" id="IPR002514">
    <property type="entry name" value="Transposase_8"/>
</dbReference>
<keyword evidence="1" id="KW-0175">Coiled coil</keyword>
<dbReference type="GO" id="GO:0004803">
    <property type="term" value="F:transposase activity"/>
    <property type="evidence" value="ECO:0007669"/>
    <property type="project" value="InterPro"/>
</dbReference>
<evidence type="ECO:0000256" key="1">
    <source>
        <dbReference type="SAM" id="Coils"/>
    </source>
</evidence>
<gene>
    <name evidence="2" type="ORF">GCM10011514_09640</name>
</gene>
<dbReference type="EMBL" id="BMKK01000002">
    <property type="protein sequence ID" value="GGD47718.1"/>
    <property type="molecule type" value="Genomic_DNA"/>
</dbReference>
<sequence>MKKKNFTESQIVAILKSQNSEKSVESLCREHGIAPATYYNWKNKYGGMESQELKRMRDLESENARLKKLLADKSIDYDILKEGYEMLKKM</sequence>
<proteinExistence type="predicted"/>
<dbReference type="SUPFAM" id="SSF46689">
    <property type="entry name" value="Homeodomain-like"/>
    <property type="match status" value="1"/>
</dbReference>
<evidence type="ECO:0000313" key="2">
    <source>
        <dbReference type="EMBL" id="GGD47718.1"/>
    </source>
</evidence>
<dbReference type="PANTHER" id="PTHR33609">
    <property type="entry name" value="LOW CALCIUM RESPONSE LOCUS PROTEIN S"/>
    <property type="match status" value="1"/>
</dbReference>
<reference evidence="2" key="1">
    <citation type="journal article" date="2014" name="Int. J. Syst. Evol. Microbiol.">
        <title>Complete genome sequence of Corynebacterium casei LMG S-19264T (=DSM 44701T), isolated from a smear-ripened cheese.</title>
        <authorList>
            <consortium name="US DOE Joint Genome Institute (JGI-PGF)"/>
            <person name="Walter F."/>
            <person name="Albersmeier A."/>
            <person name="Kalinowski J."/>
            <person name="Ruckert C."/>
        </authorList>
    </citation>
    <scope>NUCLEOTIDE SEQUENCE</scope>
    <source>
        <strain evidence="2">CGMCC 1.15958</strain>
    </source>
</reference>
<dbReference type="InterPro" id="IPR009057">
    <property type="entry name" value="Homeodomain-like_sf"/>
</dbReference>
<dbReference type="PANTHER" id="PTHR33609:SF1">
    <property type="entry name" value="TRANSPOSASE"/>
    <property type="match status" value="1"/>
</dbReference>
<dbReference type="GO" id="GO:0006313">
    <property type="term" value="P:DNA transposition"/>
    <property type="evidence" value="ECO:0007669"/>
    <property type="project" value="InterPro"/>
</dbReference>
<name>A0A916YJ74_9BACT</name>
<organism evidence="2 3">
    <name type="scientific">Emticicia aquatilis</name>
    <dbReference type="NCBI Taxonomy" id="1537369"/>
    <lineage>
        <taxon>Bacteria</taxon>
        <taxon>Pseudomonadati</taxon>
        <taxon>Bacteroidota</taxon>
        <taxon>Cytophagia</taxon>
        <taxon>Cytophagales</taxon>
        <taxon>Leadbetterellaceae</taxon>
        <taxon>Emticicia</taxon>
    </lineage>
</organism>
<dbReference type="AlphaFoldDB" id="A0A916YJ74"/>
<comment type="caution">
    <text evidence="2">The sequence shown here is derived from an EMBL/GenBank/DDBJ whole genome shotgun (WGS) entry which is preliminary data.</text>
</comment>
<dbReference type="Pfam" id="PF01527">
    <property type="entry name" value="HTH_Tnp_1"/>
    <property type="match status" value="1"/>
</dbReference>
<reference evidence="2" key="2">
    <citation type="submission" date="2020-09" db="EMBL/GenBank/DDBJ databases">
        <authorList>
            <person name="Sun Q."/>
            <person name="Zhou Y."/>
        </authorList>
    </citation>
    <scope>NUCLEOTIDE SEQUENCE</scope>
    <source>
        <strain evidence="2">CGMCC 1.15958</strain>
    </source>
</reference>
<accession>A0A916YJ74</accession>
<dbReference type="RefSeq" id="WP_188764909.1">
    <property type="nucleotide sequence ID" value="NZ_BMKK01000002.1"/>
</dbReference>
<protein>
    <submittedName>
        <fullName evidence="2">Transposase</fullName>
    </submittedName>
</protein>
<keyword evidence="3" id="KW-1185">Reference proteome</keyword>
<dbReference type="InterPro" id="IPR052546">
    <property type="entry name" value="Transposase_8_domain"/>
</dbReference>
<dbReference type="Proteomes" id="UP000609064">
    <property type="component" value="Unassembled WGS sequence"/>
</dbReference>